<comment type="caution">
    <text evidence="2">The sequence shown here is derived from an EMBL/GenBank/DDBJ whole genome shotgun (WGS) entry which is preliminary data.</text>
</comment>
<dbReference type="EMBL" id="JMIU01000002">
    <property type="protein sequence ID" value="KDN94612.1"/>
    <property type="molecule type" value="Genomic_DNA"/>
</dbReference>
<feature type="transmembrane region" description="Helical" evidence="1">
    <location>
        <begin position="114"/>
        <end position="133"/>
    </location>
</feature>
<sequence>MTNLIPKEFKTHKFQIKLLLVFMFLWVLVAMFTVASQQKTFKAALATDYLTNGALVEPEKVAGEQSKIFDYWNPLVSLESHGFIIFVAFVVTVFVIIGIAKVRDGDYEQSLNSTALVVCVVLFILALILYVGVISSGKTRYVEKVQISPDMSQRVMQQRMCWINLPHRTIGGGFQFEIDNACKRKEIVENQMIDKFMSDVSMLQNKVKNGIATPLEKSYLDGVEQGMKAAQNDSKRVLNH</sequence>
<evidence type="ECO:0000256" key="1">
    <source>
        <dbReference type="SAM" id="Phobius"/>
    </source>
</evidence>
<reference evidence="2 3" key="1">
    <citation type="submission" date="2014-04" db="EMBL/GenBank/DDBJ databases">
        <title>Draft genome sequence of Hydrogenovibrio marinus MH-110, a model organism for aerobic H2 metabolism.</title>
        <authorList>
            <person name="Cha H.J."/>
            <person name="Jo B.H."/>
            <person name="Hwang B.H."/>
        </authorList>
    </citation>
    <scope>NUCLEOTIDE SEQUENCE [LARGE SCALE GENOMIC DNA]</scope>
    <source>
        <strain evidence="2 3">MH-110</strain>
    </source>
</reference>
<dbReference type="STRING" id="28885.EI16_11960"/>
<dbReference type="RefSeq" id="WP_029913750.1">
    <property type="nucleotide sequence ID" value="NZ_JMIU01000002.1"/>
</dbReference>
<dbReference type="Proteomes" id="UP000027341">
    <property type="component" value="Unassembled WGS sequence"/>
</dbReference>
<evidence type="ECO:0000313" key="2">
    <source>
        <dbReference type="EMBL" id="KDN94612.1"/>
    </source>
</evidence>
<keyword evidence="1" id="KW-0472">Membrane</keyword>
<evidence type="ECO:0000313" key="3">
    <source>
        <dbReference type="Proteomes" id="UP000027341"/>
    </source>
</evidence>
<keyword evidence="1" id="KW-0812">Transmembrane</keyword>
<keyword evidence="3" id="KW-1185">Reference proteome</keyword>
<gene>
    <name evidence="2" type="ORF">EI16_11960</name>
</gene>
<proteinExistence type="predicted"/>
<feature type="transmembrane region" description="Helical" evidence="1">
    <location>
        <begin position="82"/>
        <end position="102"/>
    </location>
</feature>
<accession>A0A066ZM87</accession>
<organism evidence="2 3">
    <name type="scientific">Hydrogenovibrio marinus</name>
    <dbReference type="NCBI Taxonomy" id="28885"/>
    <lineage>
        <taxon>Bacteria</taxon>
        <taxon>Pseudomonadati</taxon>
        <taxon>Pseudomonadota</taxon>
        <taxon>Gammaproteobacteria</taxon>
        <taxon>Thiotrichales</taxon>
        <taxon>Piscirickettsiaceae</taxon>
        <taxon>Hydrogenovibrio</taxon>
    </lineage>
</organism>
<dbReference type="AlphaFoldDB" id="A0A066ZM87"/>
<name>A0A066ZM87_HYDMR</name>
<protein>
    <submittedName>
        <fullName evidence="2">Uncharacterized protein</fullName>
    </submittedName>
</protein>
<keyword evidence="1" id="KW-1133">Transmembrane helix</keyword>